<gene>
    <name evidence="1" type="ORF">HNQ70_002940</name>
</gene>
<dbReference type="SUPFAM" id="SSF54285">
    <property type="entry name" value="MoaD/ThiS"/>
    <property type="match status" value="1"/>
</dbReference>
<organism evidence="1 2">
    <name type="scientific">Quisquiliibacterium transsilvanicum</name>
    <dbReference type="NCBI Taxonomy" id="1549638"/>
    <lineage>
        <taxon>Bacteria</taxon>
        <taxon>Pseudomonadati</taxon>
        <taxon>Pseudomonadota</taxon>
        <taxon>Betaproteobacteria</taxon>
        <taxon>Burkholderiales</taxon>
        <taxon>Burkholderiaceae</taxon>
        <taxon>Quisquiliibacterium</taxon>
    </lineage>
</organism>
<dbReference type="InterPro" id="IPR003749">
    <property type="entry name" value="ThiS/MoaD-like"/>
</dbReference>
<keyword evidence="2" id="KW-1185">Reference proteome</keyword>
<protein>
    <submittedName>
        <fullName evidence="1">Molybdopterin converting factor small subunit</fullName>
    </submittedName>
</protein>
<sequence length="82" mass="9017">MARVSSIAQSVRDLAGGQDRFEVEARSVRQLLAELERRHPGLGTHVREHMSIAIDGELHQDAWNEPLAPDAEVVLVPRIVGG</sequence>
<comment type="caution">
    <text evidence="1">The sequence shown here is derived from an EMBL/GenBank/DDBJ whole genome shotgun (WGS) entry which is preliminary data.</text>
</comment>
<evidence type="ECO:0000313" key="1">
    <source>
        <dbReference type="EMBL" id="MBB5272917.1"/>
    </source>
</evidence>
<dbReference type="InterPro" id="IPR012675">
    <property type="entry name" value="Beta-grasp_dom_sf"/>
</dbReference>
<dbReference type="Pfam" id="PF02597">
    <property type="entry name" value="ThiS"/>
    <property type="match status" value="1"/>
</dbReference>
<accession>A0A7W8HJB4</accession>
<dbReference type="Gene3D" id="3.10.20.30">
    <property type="match status" value="1"/>
</dbReference>
<reference evidence="1 2" key="1">
    <citation type="submission" date="2020-08" db="EMBL/GenBank/DDBJ databases">
        <title>Genomic Encyclopedia of Type Strains, Phase IV (KMG-IV): sequencing the most valuable type-strain genomes for metagenomic binning, comparative biology and taxonomic classification.</title>
        <authorList>
            <person name="Goeker M."/>
        </authorList>
    </citation>
    <scope>NUCLEOTIDE SEQUENCE [LARGE SCALE GENOMIC DNA]</scope>
    <source>
        <strain evidence="1 2">DSM 29781</strain>
    </source>
</reference>
<dbReference type="EMBL" id="JACHGB010000005">
    <property type="protein sequence ID" value="MBB5272917.1"/>
    <property type="molecule type" value="Genomic_DNA"/>
</dbReference>
<proteinExistence type="predicted"/>
<dbReference type="InterPro" id="IPR016155">
    <property type="entry name" value="Mopterin_synth/thiamin_S_b"/>
</dbReference>
<dbReference type="AlphaFoldDB" id="A0A7W8HJB4"/>
<dbReference type="RefSeq" id="WP_183968923.1">
    <property type="nucleotide sequence ID" value="NZ_BAABEW010000024.1"/>
</dbReference>
<dbReference type="CDD" id="cd17040">
    <property type="entry name" value="Ubl_MoaD_like"/>
    <property type="match status" value="1"/>
</dbReference>
<dbReference type="Proteomes" id="UP000532440">
    <property type="component" value="Unassembled WGS sequence"/>
</dbReference>
<evidence type="ECO:0000313" key="2">
    <source>
        <dbReference type="Proteomes" id="UP000532440"/>
    </source>
</evidence>
<name>A0A7W8HJB4_9BURK</name>